<feature type="region of interest" description="Disordered" evidence="1">
    <location>
        <begin position="187"/>
        <end position="312"/>
    </location>
</feature>
<evidence type="ECO:0008006" key="5">
    <source>
        <dbReference type="Google" id="ProtNLM"/>
    </source>
</evidence>
<keyword evidence="2" id="KW-0732">Signal</keyword>
<evidence type="ECO:0000313" key="3">
    <source>
        <dbReference type="EMBL" id="TFY77641.1"/>
    </source>
</evidence>
<reference evidence="3 4" key="1">
    <citation type="submission" date="2019-02" db="EMBL/GenBank/DDBJ databases">
        <title>Genome sequencing of the rare red list fungi Hericium alpestre (H. flagellum).</title>
        <authorList>
            <person name="Buettner E."/>
            <person name="Kellner H."/>
        </authorList>
    </citation>
    <scope>NUCLEOTIDE SEQUENCE [LARGE SCALE GENOMIC DNA]</scope>
    <source>
        <strain evidence="3 4">DSM 108284</strain>
    </source>
</reference>
<dbReference type="CDD" id="cd00920">
    <property type="entry name" value="Cupredoxin"/>
    <property type="match status" value="1"/>
</dbReference>
<keyword evidence="4" id="KW-1185">Reference proteome</keyword>
<feature type="signal peptide" evidence="2">
    <location>
        <begin position="1"/>
        <end position="18"/>
    </location>
</feature>
<accession>A0A4Y9ZUV5</accession>
<name>A0A4Y9ZUV5_9AGAM</name>
<dbReference type="Proteomes" id="UP000298061">
    <property type="component" value="Unassembled WGS sequence"/>
</dbReference>
<evidence type="ECO:0000313" key="4">
    <source>
        <dbReference type="Proteomes" id="UP000298061"/>
    </source>
</evidence>
<sequence>MLFSAGVLVASVVSCALAWGGKNFDVQVGPNGKLVFDPNNINANSGDTVTFHFNPNNHSVTQSSFQEPCTNLTGGFDSGFKPVDVKTGFNQGPTFQITVNDTNPIFVHCNQMANTTGSYCGAGMVFAVNAGAPGSKNSFQAFSDSALAIGASLQGGVKQTASGQVTSETGSGKITTKIGTAKVTTETGTGNVTTKTGTGQVTSQTSSKPVTSQTSSVNVTSQTGTGKTTSQTGTGRATSQTSSGKATSQTGTGQATSQTGTGQASSESGTGRATSQTSSGQATSQTSTGQATSSAPSVSSVGTTASARATSA</sequence>
<dbReference type="PANTHER" id="PTHR34883">
    <property type="entry name" value="SERINE-RICH PROTEIN, PUTATIVE-RELATED-RELATED"/>
    <property type="match status" value="1"/>
</dbReference>
<dbReference type="SUPFAM" id="SSF49503">
    <property type="entry name" value="Cupredoxins"/>
    <property type="match status" value="1"/>
</dbReference>
<dbReference type="PANTHER" id="PTHR34883:SF15">
    <property type="entry name" value="EXTRACELLULAR SERINE-RICH PROTEIN"/>
    <property type="match status" value="1"/>
</dbReference>
<dbReference type="AlphaFoldDB" id="A0A4Y9ZUV5"/>
<evidence type="ECO:0000256" key="2">
    <source>
        <dbReference type="SAM" id="SignalP"/>
    </source>
</evidence>
<proteinExistence type="predicted"/>
<dbReference type="InterPro" id="IPR008972">
    <property type="entry name" value="Cupredoxin"/>
</dbReference>
<protein>
    <recommendedName>
        <fullName evidence="5">Phytocyanin domain-containing protein</fullName>
    </recommendedName>
</protein>
<feature type="compositionally biased region" description="Polar residues" evidence="1">
    <location>
        <begin position="296"/>
        <end position="312"/>
    </location>
</feature>
<feature type="chain" id="PRO_5021293931" description="Phytocyanin domain-containing protein" evidence="2">
    <location>
        <begin position="19"/>
        <end position="312"/>
    </location>
</feature>
<dbReference type="EMBL" id="SFCI01000860">
    <property type="protein sequence ID" value="TFY77641.1"/>
    <property type="molecule type" value="Genomic_DNA"/>
</dbReference>
<dbReference type="InterPro" id="IPR052953">
    <property type="entry name" value="Ser-rich/MCO-related"/>
</dbReference>
<gene>
    <name evidence="3" type="ORF">EWM64_g6370</name>
</gene>
<dbReference type="OrthoDB" id="1921208at2759"/>
<evidence type="ECO:0000256" key="1">
    <source>
        <dbReference type="SAM" id="MobiDB-lite"/>
    </source>
</evidence>
<dbReference type="Gene3D" id="2.60.40.420">
    <property type="entry name" value="Cupredoxins - blue copper proteins"/>
    <property type="match status" value="1"/>
</dbReference>
<feature type="compositionally biased region" description="Low complexity" evidence="1">
    <location>
        <begin position="187"/>
        <end position="295"/>
    </location>
</feature>
<comment type="caution">
    <text evidence="3">The sequence shown here is derived from an EMBL/GenBank/DDBJ whole genome shotgun (WGS) entry which is preliminary data.</text>
</comment>
<organism evidence="3 4">
    <name type="scientific">Hericium alpestre</name>
    <dbReference type="NCBI Taxonomy" id="135208"/>
    <lineage>
        <taxon>Eukaryota</taxon>
        <taxon>Fungi</taxon>
        <taxon>Dikarya</taxon>
        <taxon>Basidiomycota</taxon>
        <taxon>Agaricomycotina</taxon>
        <taxon>Agaricomycetes</taxon>
        <taxon>Russulales</taxon>
        <taxon>Hericiaceae</taxon>
        <taxon>Hericium</taxon>
    </lineage>
</organism>